<dbReference type="InterPro" id="IPR001853">
    <property type="entry name" value="DSBA-like_thioredoxin_dom"/>
</dbReference>
<reference evidence="1 2" key="1">
    <citation type="submission" date="2016-05" db="EMBL/GenBank/DDBJ databases">
        <title>Genome Sequence of Pseudomonas citronellolis Strain SJTE-3, an Estrogens and Persistent Organic Pollutants degradation strain.</title>
        <authorList>
            <person name="Liang R."/>
        </authorList>
    </citation>
    <scope>NUCLEOTIDE SEQUENCE [LARGE SCALE GENOMIC DNA]</scope>
    <source>
        <strain evidence="1 2">SJTE-3</strain>
    </source>
</reference>
<proteinExistence type="predicted"/>
<dbReference type="SUPFAM" id="SSF52833">
    <property type="entry name" value="Thioredoxin-like"/>
    <property type="match status" value="1"/>
</dbReference>
<dbReference type="PANTHER" id="PTHR13887">
    <property type="entry name" value="GLUTATHIONE S-TRANSFERASE KAPPA"/>
    <property type="match status" value="1"/>
</dbReference>
<dbReference type="Gene3D" id="3.40.30.10">
    <property type="entry name" value="Glutaredoxin"/>
    <property type="match status" value="1"/>
</dbReference>
<dbReference type="GO" id="GO:0016491">
    <property type="term" value="F:oxidoreductase activity"/>
    <property type="evidence" value="ECO:0007669"/>
    <property type="project" value="InterPro"/>
</dbReference>
<dbReference type="PANTHER" id="PTHR13887:SF41">
    <property type="entry name" value="THIOREDOXIN SUPERFAMILY PROTEIN"/>
    <property type="match status" value="1"/>
</dbReference>
<protein>
    <submittedName>
        <fullName evidence="1">Disulfide bond formation protein DsbA</fullName>
    </submittedName>
</protein>
<evidence type="ECO:0000313" key="2">
    <source>
        <dbReference type="Proteomes" id="UP000077748"/>
    </source>
</evidence>
<dbReference type="Pfam" id="PF01323">
    <property type="entry name" value="DSBA"/>
    <property type="match status" value="1"/>
</dbReference>
<dbReference type="EMBL" id="CP015878">
    <property type="protein sequence ID" value="ANI15230.1"/>
    <property type="molecule type" value="Genomic_DNA"/>
</dbReference>
<dbReference type="CDD" id="cd03024">
    <property type="entry name" value="DsbA_FrnE"/>
    <property type="match status" value="1"/>
</dbReference>
<name>A0A1A9KDM6_9PSED</name>
<dbReference type="InterPro" id="IPR036249">
    <property type="entry name" value="Thioredoxin-like_sf"/>
</dbReference>
<dbReference type="Proteomes" id="UP000077748">
    <property type="component" value="Chromosome"/>
</dbReference>
<dbReference type="AlphaFoldDB" id="A0A1A9KDM6"/>
<sequence>MREAITLDFVSDVVCPWCAIGLCGLLEAIQRVDGEIDVELRIKPFELNADMPAEGEDLVEHLQRKYGSSAEDIASNHKRIRDFGEEVGFHFDLHKRQRIYNTFDAHRLLHWAAEQGRDLALKQALLHAYFGEGRNVSDSEELLDLATSVGLDPVRTREILDSDAYASEVIEEEEFFTSHGIRAVPAVIINGRQLISGAQSADYYEKALRQVAEKSEPVP</sequence>
<dbReference type="RefSeq" id="WP_058070904.1">
    <property type="nucleotide sequence ID" value="NZ_CP015878.1"/>
</dbReference>
<evidence type="ECO:0000313" key="1">
    <source>
        <dbReference type="EMBL" id="ANI15230.1"/>
    </source>
</evidence>
<accession>A0A1A9KDM6</accession>
<organism evidence="1 2">
    <name type="scientific">Pseudomonas citronellolis</name>
    <dbReference type="NCBI Taxonomy" id="53408"/>
    <lineage>
        <taxon>Bacteria</taxon>
        <taxon>Pseudomonadati</taxon>
        <taxon>Pseudomonadota</taxon>
        <taxon>Gammaproteobacteria</taxon>
        <taxon>Pseudomonadales</taxon>
        <taxon>Pseudomonadaceae</taxon>
        <taxon>Pseudomonas</taxon>
    </lineage>
</organism>
<gene>
    <name evidence="1" type="ORF">A9C11_15110</name>
</gene>